<keyword evidence="3" id="KW-1185">Reference proteome</keyword>
<comment type="caution">
    <text evidence="2">The sequence shown here is derived from an EMBL/GenBank/DDBJ whole genome shotgun (WGS) entry which is preliminary data.</text>
</comment>
<dbReference type="OrthoDB" id="660361at2"/>
<organism evidence="2 3">
    <name type="scientific">Sphingobacterium corticibacter</name>
    <dbReference type="NCBI Taxonomy" id="2171749"/>
    <lineage>
        <taxon>Bacteria</taxon>
        <taxon>Pseudomonadati</taxon>
        <taxon>Bacteroidota</taxon>
        <taxon>Sphingobacteriia</taxon>
        <taxon>Sphingobacteriales</taxon>
        <taxon>Sphingobacteriaceae</taxon>
        <taxon>Sphingobacterium</taxon>
    </lineage>
</organism>
<feature type="transmembrane region" description="Helical" evidence="1">
    <location>
        <begin position="79"/>
        <end position="99"/>
    </location>
</feature>
<evidence type="ECO:0000313" key="2">
    <source>
        <dbReference type="EMBL" id="PVH24469.1"/>
    </source>
</evidence>
<evidence type="ECO:0000256" key="1">
    <source>
        <dbReference type="SAM" id="Phobius"/>
    </source>
</evidence>
<sequence>MSSIPVESTDLKKQAAIYGVILGVISFVLGIITLIIGANATGIMTVSFVSILLVYVVPLVITCLLAVRLRRQAGGYWDFRTALSHIFIVLAVSVVLSTVGSKIVSQVMPSLEERAIDNMMNLSIESLESMGFPDEQIDSTVEQLEVQKEGLYTFSFANLIQALAVSLIMYFILALILAAIFKKEQPIFVDDSADNAHPWQTPQDPTN</sequence>
<dbReference type="InterPro" id="IPR025250">
    <property type="entry name" value="DUF4199"/>
</dbReference>
<feature type="transmembrane region" description="Helical" evidence="1">
    <location>
        <begin position="15"/>
        <end position="37"/>
    </location>
</feature>
<gene>
    <name evidence="2" type="ORF">DC487_13090</name>
</gene>
<evidence type="ECO:0000313" key="3">
    <source>
        <dbReference type="Proteomes" id="UP000245627"/>
    </source>
</evidence>
<feature type="transmembrane region" description="Helical" evidence="1">
    <location>
        <begin position="43"/>
        <end position="67"/>
    </location>
</feature>
<dbReference type="AlphaFoldDB" id="A0A2T8HG98"/>
<protein>
    <submittedName>
        <fullName evidence="2">DUF4199 domain-containing protein</fullName>
    </submittedName>
</protein>
<reference evidence="2 3" key="1">
    <citation type="submission" date="2018-04" db="EMBL/GenBank/DDBJ databases">
        <title>Sphingobacterium cortibacter sp. nov.</title>
        <authorList>
            <person name="Li Y."/>
        </authorList>
    </citation>
    <scope>NUCLEOTIDE SEQUENCE [LARGE SCALE GENOMIC DNA]</scope>
    <source>
        <strain evidence="2 3">2c-3</strain>
    </source>
</reference>
<dbReference type="Pfam" id="PF13858">
    <property type="entry name" value="DUF4199"/>
    <property type="match status" value="1"/>
</dbReference>
<accession>A0A2T8HG98</accession>
<proteinExistence type="predicted"/>
<keyword evidence="1" id="KW-0812">Transmembrane</keyword>
<name>A0A2T8HG98_9SPHI</name>
<dbReference type="EMBL" id="QDKG01000005">
    <property type="protein sequence ID" value="PVH24469.1"/>
    <property type="molecule type" value="Genomic_DNA"/>
</dbReference>
<keyword evidence="1" id="KW-0472">Membrane</keyword>
<dbReference type="Proteomes" id="UP000245627">
    <property type="component" value="Unassembled WGS sequence"/>
</dbReference>
<dbReference type="RefSeq" id="WP_116776418.1">
    <property type="nucleotide sequence ID" value="NZ_QDKG01000005.1"/>
</dbReference>
<feature type="transmembrane region" description="Helical" evidence="1">
    <location>
        <begin position="159"/>
        <end position="181"/>
    </location>
</feature>
<keyword evidence="1" id="KW-1133">Transmembrane helix</keyword>